<feature type="transmembrane region" description="Helical" evidence="7">
    <location>
        <begin position="234"/>
        <end position="256"/>
    </location>
</feature>
<dbReference type="Gene3D" id="1.10.3720.10">
    <property type="entry name" value="MetI-like"/>
    <property type="match status" value="1"/>
</dbReference>
<dbReference type="InterPro" id="IPR035906">
    <property type="entry name" value="MetI-like_sf"/>
</dbReference>
<evidence type="ECO:0000313" key="10">
    <source>
        <dbReference type="Proteomes" id="UP000037558"/>
    </source>
</evidence>
<keyword evidence="2 7" id="KW-0813">Transport</keyword>
<evidence type="ECO:0000256" key="4">
    <source>
        <dbReference type="ARBA" id="ARBA00022692"/>
    </source>
</evidence>
<evidence type="ECO:0000313" key="9">
    <source>
        <dbReference type="EMBL" id="KOO44303.1"/>
    </source>
</evidence>
<dbReference type="STRING" id="284581.AMD01_13565"/>
<evidence type="ECO:0000256" key="7">
    <source>
        <dbReference type="RuleBase" id="RU363032"/>
    </source>
</evidence>
<dbReference type="AlphaFoldDB" id="A0A0M0L0X3"/>
<dbReference type="SUPFAM" id="SSF161098">
    <property type="entry name" value="MetI-like"/>
    <property type="match status" value="1"/>
</dbReference>
<dbReference type="Pfam" id="PF00528">
    <property type="entry name" value="BPD_transp_1"/>
    <property type="match status" value="1"/>
</dbReference>
<keyword evidence="10" id="KW-1185">Reference proteome</keyword>
<dbReference type="RefSeq" id="WP_053401960.1">
    <property type="nucleotide sequence ID" value="NZ_JAUBKI010000048.1"/>
</dbReference>
<protein>
    <submittedName>
        <fullName evidence="9">Nickel transporter permease NikC</fullName>
    </submittedName>
</protein>
<dbReference type="GO" id="GO:0005886">
    <property type="term" value="C:plasma membrane"/>
    <property type="evidence" value="ECO:0007669"/>
    <property type="project" value="UniProtKB-SubCell"/>
</dbReference>
<dbReference type="InterPro" id="IPR050366">
    <property type="entry name" value="BP-dependent_transpt_permease"/>
</dbReference>
<evidence type="ECO:0000256" key="6">
    <source>
        <dbReference type="ARBA" id="ARBA00023136"/>
    </source>
</evidence>
<dbReference type="PANTHER" id="PTHR43386">
    <property type="entry name" value="OLIGOPEPTIDE TRANSPORT SYSTEM PERMEASE PROTEIN APPC"/>
    <property type="match status" value="1"/>
</dbReference>
<dbReference type="EMBL" id="LILC01000016">
    <property type="protein sequence ID" value="KOO44303.1"/>
    <property type="molecule type" value="Genomic_DNA"/>
</dbReference>
<dbReference type="PANTHER" id="PTHR43386:SF1">
    <property type="entry name" value="D,D-DIPEPTIDE TRANSPORT SYSTEM PERMEASE PROTEIN DDPC-RELATED"/>
    <property type="match status" value="1"/>
</dbReference>
<comment type="caution">
    <text evidence="9">The sequence shown here is derived from an EMBL/GenBank/DDBJ whole genome shotgun (WGS) entry which is preliminary data.</text>
</comment>
<feature type="domain" description="ABC transmembrane type-1" evidence="8">
    <location>
        <begin position="72"/>
        <end position="261"/>
    </location>
</feature>
<dbReference type="PROSITE" id="PS50928">
    <property type="entry name" value="ABC_TM1"/>
    <property type="match status" value="1"/>
</dbReference>
<feature type="transmembrane region" description="Helical" evidence="7">
    <location>
        <begin position="12"/>
        <end position="32"/>
    </location>
</feature>
<dbReference type="PATRIC" id="fig|284581.3.peg.4845"/>
<evidence type="ECO:0000256" key="3">
    <source>
        <dbReference type="ARBA" id="ARBA00022475"/>
    </source>
</evidence>
<evidence type="ECO:0000256" key="2">
    <source>
        <dbReference type="ARBA" id="ARBA00022448"/>
    </source>
</evidence>
<gene>
    <name evidence="9" type="primary">nikC</name>
    <name evidence="9" type="ORF">AMD01_13565</name>
</gene>
<evidence type="ECO:0000259" key="8">
    <source>
        <dbReference type="PROSITE" id="PS50928"/>
    </source>
</evidence>
<organism evidence="9 10">
    <name type="scientific">Priestia koreensis</name>
    <dbReference type="NCBI Taxonomy" id="284581"/>
    <lineage>
        <taxon>Bacteria</taxon>
        <taxon>Bacillati</taxon>
        <taxon>Bacillota</taxon>
        <taxon>Bacilli</taxon>
        <taxon>Bacillales</taxon>
        <taxon>Bacillaceae</taxon>
        <taxon>Priestia</taxon>
    </lineage>
</organism>
<dbReference type="InterPro" id="IPR000515">
    <property type="entry name" value="MetI-like"/>
</dbReference>
<feature type="transmembrane region" description="Helical" evidence="7">
    <location>
        <begin position="76"/>
        <end position="99"/>
    </location>
</feature>
<keyword evidence="4 7" id="KW-0812">Transmembrane</keyword>
<keyword evidence="6 7" id="KW-0472">Membrane</keyword>
<dbReference type="CDD" id="cd06261">
    <property type="entry name" value="TM_PBP2"/>
    <property type="match status" value="1"/>
</dbReference>
<evidence type="ECO:0000256" key="5">
    <source>
        <dbReference type="ARBA" id="ARBA00022989"/>
    </source>
</evidence>
<keyword evidence="3" id="KW-1003">Cell membrane</keyword>
<dbReference type="OrthoDB" id="9797472at2"/>
<accession>A0A0M0L0X3</accession>
<keyword evidence="5 7" id="KW-1133">Transmembrane helix</keyword>
<proteinExistence type="inferred from homology"/>
<evidence type="ECO:0000256" key="1">
    <source>
        <dbReference type="ARBA" id="ARBA00004651"/>
    </source>
</evidence>
<sequence length="275" mass="30433">MKPIFYQPNVGLFTGVSLLLAIIMVGIFAPLLSPHDPLSVHLSNRLASPSWEYPFGTDHLGRCVLSRLIYGIRVSVIGAFIILLLTFLISLPVGLLTGYKRRYRDGFLMRLIDGTLAIPDIIFTVAIVGILGPGVTHMILAIILVRWANYVRFIRSLVLKCCQEHYILSARMAGNSHVRIMWRYILPTIFSPLVVFAALDIGKIVILLAGLSFLGLGTQPPTPEWGVMLHDSTTYFQIAPHIMIFPGLAIMLFVFTCQLISEQLKKGSGTVAKEG</sequence>
<comment type="similarity">
    <text evidence="7">Belongs to the binding-protein-dependent transport system permease family.</text>
</comment>
<name>A0A0M0L0X3_9BACI</name>
<feature type="transmembrane region" description="Helical" evidence="7">
    <location>
        <begin position="189"/>
        <end position="214"/>
    </location>
</feature>
<dbReference type="GO" id="GO:0055085">
    <property type="term" value="P:transmembrane transport"/>
    <property type="evidence" value="ECO:0007669"/>
    <property type="project" value="InterPro"/>
</dbReference>
<dbReference type="Proteomes" id="UP000037558">
    <property type="component" value="Unassembled WGS sequence"/>
</dbReference>
<reference evidence="10" key="1">
    <citation type="submission" date="2015-08" db="EMBL/GenBank/DDBJ databases">
        <title>Fjat-14210 dsm16467.</title>
        <authorList>
            <person name="Liu B."/>
            <person name="Wang J."/>
            <person name="Zhu Y."/>
            <person name="Liu G."/>
            <person name="Chen Q."/>
            <person name="Chen Z."/>
            <person name="Lan J."/>
            <person name="Che J."/>
            <person name="Ge C."/>
            <person name="Shi H."/>
            <person name="Pan Z."/>
            <person name="Liu X."/>
        </authorList>
    </citation>
    <scope>NUCLEOTIDE SEQUENCE [LARGE SCALE GENOMIC DNA]</scope>
    <source>
        <strain evidence="10">DSM 16467</strain>
    </source>
</reference>
<comment type="subcellular location">
    <subcellularLocation>
        <location evidence="1 7">Cell membrane</location>
        <topology evidence="1 7">Multi-pass membrane protein</topology>
    </subcellularLocation>
</comment>